<gene>
    <name evidence="2" type="ORF">AAEO60_10015</name>
</gene>
<evidence type="ECO:0000256" key="1">
    <source>
        <dbReference type="SAM" id="Phobius"/>
    </source>
</evidence>
<keyword evidence="1" id="KW-0472">Membrane</keyword>
<dbReference type="EMBL" id="JBBYHV010000002">
    <property type="protein sequence ID" value="MEL1251007.1"/>
    <property type="molecule type" value="Genomic_DNA"/>
</dbReference>
<keyword evidence="1" id="KW-1133">Transmembrane helix</keyword>
<keyword evidence="3" id="KW-1185">Reference proteome</keyword>
<accession>A0ABU9IFS5</accession>
<comment type="caution">
    <text evidence="2">The sequence shown here is derived from an EMBL/GenBank/DDBJ whole genome shotgun (WGS) entry which is preliminary data.</text>
</comment>
<feature type="transmembrane region" description="Helical" evidence="1">
    <location>
        <begin position="159"/>
        <end position="180"/>
    </location>
</feature>
<name>A0ABU9IFS5_9SPHN</name>
<dbReference type="PANTHER" id="PTHR36109">
    <property type="entry name" value="MEMBRANE PROTEIN-RELATED"/>
    <property type="match status" value="1"/>
</dbReference>
<proteinExistence type="predicted"/>
<dbReference type="InterPro" id="IPR052948">
    <property type="entry name" value="Low_temp-induced_all0457"/>
</dbReference>
<dbReference type="PANTHER" id="PTHR36109:SF2">
    <property type="entry name" value="MEMBRANE PROTEIN"/>
    <property type="match status" value="1"/>
</dbReference>
<reference evidence="2 3" key="1">
    <citation type="submission" date="2024-04" db="EMBL/GenBank/DDBJ databases">
        <title>Aurantiacibacter sp. DGU6 16S ribosomal RNA gene Genome sequencing and assembly.</title>
        <authorList>
            <person name="Park S."/>
        </authorList>
    </citation>
    <scope>NUCLEOTIDE SEQUENCE [LARGE SCALE GENOMIC DNA]</scope>
    <source>
        <strain evidence="2 3">DGU6</strain>
    </source>
</reference>
<feature type="transmembrane region" description="Helical" evidence="1">
    <location>
        <begin position="186"/>
        <end position="210"/>
    </location>
</feature>
<evidence type="ECO:0000313" key="2">
    <source>
        <dbReference type="EMBL" id="MEL1251007.1"/>
    </source>
</evidence>
<keyword evidence="1" id="KW-0812">Transmembrane</keyword>
<protein>
    <submittedName>
        <fullName evidence="2">Uncharacterized protein</fullName>
    </submittedName>
</protein>
<sequence length="270" mass="28830">MADVIKPCQCYVVKATQFNALNFLRQDYARPDYARWINRATDQYLHPSTVSQLLRTLHKDKLSPSALRLRQDAGLRAIFSSEAERNTFAGQFNDALKSESECKEHVATAIFASRDKAQSAISSMVELGISENAFCILSQASQFFDENLLHPEGNSRLEIVTATAGGGIAGAMLGLSIVAIPGVGPLVAAGTLAASAFFSVATLSGVIGAAGGALTKVLSDFDVDSVARNFYERQIRTGGAVVSIDTRICKQDRDIITQVLLLNGGSLPSA</sequence>
<dbReference type="Proteomes" id="UP001497045">
    <property type="component" value="Unassembled WGS sequence"/>
</dbReference>
<dbReference type="RefSeq" id="WP_341673575.1">
    <property type="nucleotide sequence ID" value="NZ_JBBYHV010000002.1"/>
</dbReference>
<organism evidence="2 3">
    <name type="scientific">Aurantiacibacter gilvus</name>
    <dbReference type="NCBI Taxonomy" id="3139141"/>
    <lineage>
        <taxon>Bacteria</taxon>
        <taxon>Pseudomonadati</taxon>
        <taxon>Pseudomonadota</taxon>
        <taxon>Alphaproteobacteria</taxon>
        <taxon>Sphingomonadales</taxon>
        <taxon>Erythrobacteraceae</taxon>
        <taxon>Aurantiacibacter</taxon>
    </lineage>
</organism>
<evidence type="ECO:0000313" key="3">
    <source>
        <dbReference type="Proteomes" id="UP001497045"/>
    </source>
</evidence>